<feature type="transmembrane region" description="Helical" evidence="1">
    <location>
        <begin position="309"/>
        <end position="330"/>
    </location>
</feature>
<keyword evidence="1" id="KW-0472">Membrane</keyword>
<feature type="domain" description="Fatty acid desaturase" evidence="2">
    <location>
        <begin position="171"/>
        <end position="438"/>
    </location>
</feature>
<protein>
    <recommendedName>
        <fullName evidence="2">Fatty acid desaturase domain-containing protein</fullName>
    </recommendedName>
</protein>
<feature type="transmembrane region" description="Helical" evidence="1">
    <location>
        <begin position="174"/>
        <end position="194"/>
    </location>
</feature>
<dbReference type="InterPro" id="IPR012171">
    <property type="entry name" value="Fatty_acid_desaturase"/>
</dbReference>
<dbReference type="GO" id="GO:0016020">
    <property type="term" value="C:membrane"/>
    <property type="evidence" value="ECO:0007669"/>
    <property type="project" value="TreeGrafter"/>
</dbReference>
<feature type="transmembrane region" description="Helical" evidence="1">
    <location>
        <begin position="336"/>
        <end position="355"/>
    </location>
</feature>
<dbReference type="GO" id="GO:0008610">
    <property type="term" value="P:lipid biosynthetic process"/>
    <property type="evidence" value="ECO:0007669"/>
    <property type="project" value="UniProtKB-ARBA"/>
</dbReference>
<dbReference type="EMBL" id="CADCSZ010000225">
    <property type="protein sequence ID" value="CAA9278371.1"/>
    <property type="molecule type" value="Genomic_DNA"/>
</dbReference>
<evidence type="ECO:0000259" key="2">
    <source>
        <dbReference type="Pfam" id="PF00487"/>
    </source>
</evidence>
<sequence length="466" mass="51292">MRGPPDALVTRGNITRWTGVSGDARWAVHLFEVLARTTPRASSPVSTSCVGRVRAATPASQLLPASPRWSTVAFLVPPLSLSCRFTTGPDDSLRWCDRYGLPKMLAQDDKTTAKVRYQPKDEFHQRLQSEVGALLIGAAGQARRRLAVKIVVTSAWFYGSYACLVLLHLRTWQAVALVASLGLSGAAVAMGTAHDAVHGTISKSRRANAVVALLAAPFGISRTWWRAKHNQLHHSFTNVHDVDDDLHFGRLLRLTPYQERRWWHRYQHVYAWLLYPLLYVAMLVNGDLEFITRGVIGTTKVARPTPLRALWLLAEKLTGLVLLLGLAALAHPLLHVLAAYLGAAAVAGLIMAVVFQTGHCLETTTFVRPETTTGQVHQGWALTQVAGTADVATSNRLYTTFTGGLNHHVEHHLFPQANQLLLPEIASVVRRHCADNGVDVVVLPTLRAAVRSHQRLLRKLGHQPQL</sequence>
<name>A0A6J4JIK9_9ACTN</name>
<keyword evidence="1" id="KW-1133">Transmembrane helix</keyword>
<dbReference type="PANTHER" id="PTHR19353:SF19">
    <property type="entry name" value="DELTA(5) FATTY ACID DESATURASE C-RELATED"/>
    <property type="match status" value="1"/>
</dbReference>
<organism evidence="3">
    <name type="scientific">uncultured Acidimicrobiales bacterium</name>
    <dbReference type="NCBI Taxonomy" id="310071"/>
    <lineage>
        <taxon>Bacteria</taxon>
        <taxon>Bacillati</taxon>
        <taxon>Actinomycetota</taxon>
        <taxon>Acidimicrobiia</taxon>
        <taxon>Acidimicrobiales</taxon>
        <taxon>environmental samples</taxon>
    </lineage>
</organism>
<dbReference type="AlphaFoldDB" id="A0A6J4JIK9"/>
<dbReference type="Pfam" id="PF00487">
    <property type="entry name" value="FA_desaturase"/>
    <property type="match status" value="1"/>
</dbReference>
<dbReference type="InterPro" id="IPR005804">
    <property type="entry name" value="FA_desaturase_dom"/>
</dbReference>
<evidence type="ECO:0000313" key="3">
    <source>
        <dbReference type="EMBL" id="CAA9278371.1"/>
    </source>
</evidence>
<proteinExistence type="predicted"/>
<accession>A0A6J4JIK9</accession>
<reference evidence="3" key="1">
    <citation type="submission" date="2020-02" db="EMBL/GenBank/DDBJ databases">
        <authorList>
            <person name="Meier V. D."/>
        </authorList>
    </citation>
    <scope>NUCLEOTIDE SEQUENCE</scope>
    <source>
        <strain evidence="3">AVDCRST_MAG76</strain>
    </source>
</reference>
<dbReference type="GO" id="GO:0016717">
    <property type="term" value="F:oxidoreductase activity, acting on paired donors, with oxidation of a pair of donors resulting in the reduction of molecular oxygen to two molecules of water"/>
    <property type="evidence" value="ECO:0007669"/>
    <property type="project" value="TreeGrafter"/>
</dbReference>
<dbReference type="CDD" id="cd03506">
    <property type="entry name" value="Delta6-FADS-like"/>
    <property type="match status" value="1"/>
</dbReference>
<feature type="transmembrane region" description="Helical" evidence="1">
    <location>
        <begin position="206"/>
        <end position="225"/>
    </location>
</feature>
<evidence type="ECO:0000256" key="1">
    <source>
        <dbReference type="SAM" id="Phobius"/>
    </source>
</evidence>
<feature type="transmembrane region" description="Helical" evidence="1">
    <location>
        <begin position="269"/>
        <end position="288"/>
    </location>
</feature>
<dbReference type="PANTHER" id="PTHR19353">
    <property type="entry name" value="FATTY ACID DESATURASE 2"/>
    <property type="match status" value="1"/>
</dbReference>
<feature type="transmembrane region" description="Helical" evidence="1">
    <location>
        <begin position="146"/>
        <end position="168"/>
    </location>
</feature>
<gene>
    <name evidence="3" type="ORF">AVDCRST_MAG76-3834</name>
</gene>
<keyword evidence="1" id="KW-0812">Transmembrane</keyword>